<dbReference type="PANTHER" id="PTHR32108">
    <property type="entry name" value="DNA-DIRECTED RNA POLYMERASE SUBUNIT ALPHA"/>
    <property type="match status" value="1"/>
</dbReference>
<comment type="caution">
    <text evidence="2">The sequence shown here is derived from an EMBL/GenBank/DDBJ whole genome shotgun (WGS) entry which is preliminary data.</text>
</comment>
<evidence type="ECO:0000313" key="2">
    <source>
        <dbReference type="EMBL" id="KAJ8540047.1"/>
    </source>
</evidence>
<dbReference type="PANTHER" id="PTHR32108:SF9">
    <property type="entry name" value="REVERSE TRANSCRIPTASE RNASE H-LIKE DOMAIN-CONTAINING PROTEIN"/>
    <property type="match status" value="1"/>
</dbReference>
<dbReference type="AlphaFoldDB" id="A0A9Q1LLR8"/>
<keyword evidence="3" id="KW-1185">Reference proteome</keyword>
<protein>
    <submittedName>
        <fullName evidence="2">Uncharacterized protein</fullName>
    </submittedName>
</protein>
<dbReference type="OrthoDB" id="1436117at2759"/>
<reference evidence="3" key="1">
    <citation type="journal article" date="2023" name="Proc. Natl. Acad. Sci. U.S.A.">
        <title>Genomic and structural basis for evolution of tropane alkaloid biosynthesis.</title>
        <authorList>
            <person name="Wanga Y.-J."/>
            <person name="Taina T."/>
            <person name="Yua J.-Y."/>
            <person name="Lia J."/>
            <person name="Xua B."/>
            <person name="Chenc J."/>
            <person name="D'Auriad J.C."/>
            <person name="Huanga J.-P."/>
            <person name="Huanga S.-X."/>
        </authorList>
    </citation>
    <scope>NUCLEOTIDE SEQUENCE [LARGE SCALE GENOMIC DNA]</scope>
    <source>
        <strain evidence="3">cv. KIB-2019</strain>
    </source>
</reference>
<sequence>MKWRAEAAKVQPPIEESEMNTLFVQSLKDATYYERMISVIGRSFSEVIRMGDFIEEGIRTGRITNFVALQATSETIQSDSFEGAVKRKRDGVSSVVTVQKHRPNQMSTYQMPSPHPPYYNQNNQSPHPSYYYPYTQSPQPYYQYPPGPYPVYHTHPIYSLPRAPVYPNPPQYQPAYLPHPQVHTPNAPRPRAKYERKPAKTYTPLAEPRAQLYERLKTAGILQPIPGNVPNPVPKWHDETKHCAYHSGIPGHDTENCYALINKIETLIKEGVIQLKGPSSNVNDNPLPNQDNANVNMITVDEEHNLEGTIVPVRRKENVESPASITPMITVQLRAPLGVEVLPPKSRIMTPSFLEKVLSTNLRRKINAHLPKHVPPLSQSFVKACATQESKEDNAANLVKGFQRFFIAEKEAKSNMILGDYARDSTSWDAEQGDVLGKLDMCPDLVSPRN</sequence>
<organism evidence="2 3">
    <name type="scientific">Anisodus acutangulus</name>
    <dbReference type="NCBI Taxonomy" id="402998"/>
    <lineage>
        <taxon>Eukaryota</taxon>
        <taxon>Viridiplantae</taxon>
        <taxon>Streptophyta</taxon>
        <taxon>Embryophyta</taxon>
        <taxon>Tracheophyta</taxon>
        <taxon>Spermatophyta</taxon>
        <taxon>Magnoliopsida</taxon>
        <taxon>eudicotyledons</taxon>
        <taxon>Gunneridae</taxon>
        <taxon>Pentapetalae</taxon>
        <taxon>asterids</taxon>
        <taxon>lamiids</taxon>
        <taxon>Solanales</taxon>
        <taxon>Solanaceae</taxon>
        <taxon>Solanoideae</taxon>
        <taxon>Hyoscyameae</taxon>
        <taxon>Anisodus</taxon>
    </lineage>
</organism>
<dbReference type="EMBL" id="JAJAGQ010000016">
    <property type="protein sequence ID" value="KAJ8540047.1"/>
    <property type="molecule type" value="Genomic_DNA"/>
</dbReference>
<proteinExistence type="predicted"/>
<accession>A0A9Q1LLR8</accession>
<evidence type="ECO:0000313" key="3">
    <source>
        <dbReference type="Proteomes" id="UP001152561"/>
    </source>
</evidence>
<feature type="region of interest" description="Disordered" evidence="1">
    <location>
        <begin position="88"/>
        <end position="126"/>
    </location>
</feature>
<name>A0A9Q1LLR8_9SOLA</name>
<evidence type="ECO:0000256" key="1">
    <source>
        <dbReference type="SAM" id="MobiDB-lite"/>
    </source>
</evidence>
<dbReference type="Proteomes" id="UP001152561">
    <property type="component" value="Unassembled WGS sequence"/>
</dbReference>
<gene>
    <name evidence="2" type="ORF">K7X08_026436</name>
</gene>